<protein>
    <submittedName>
        <fullName evidence="1">Uncharacterized protein</fullName>
    </submittedName>
</protein>
<keyword evidence="2" id="KW-1185">Reference proteome</keyword>
<dbReference type="Proteomes" id="UP000027997">
    <property type="component" value="Unassembled WGS sequence"/>
</dbReference>
<gene>
    <name evidence="1" type="ORF">GV64_09655</name>
</gene>
<evidence type="ECO:0000313" key="1">
    <source>
        <dbReference type="EMBL" id="KEI70971.1"/>
    </source>
</evidence>
<name>A0A081K9Z5_9GAMM</name>
<dbReference type="RefSeq" id="WP_020585149.1">
    <property type="nucleotide sequence ID" value="NZ_JOJP01000001.1"/>
</dbReference>
<evidence type="ECO:0000313" key="2">
    <source>
        <dbReference type="Proteomes" id="UP000027997"/>
    </source>
</evidence>
<dbReference type="EMBL" id="JOJP01000001">
    <property type="protein sequence ID" value="KEI70971.1"/>
    <property type="molecule type" value="Genomic_DNA"/>
</dbReference>
<organism evidence="1 2">
    <name type="scientific">Endozoicomonas elysicola</name>
    <dbReference type="NCBI Taxonomy" id="305900"/>
    <lineage>
        <taxon>Bacteria</taxon>
        <taxon>Pseudomonadati</taxon>
        <taxon>Pseudomonadota</taxon>
        <taxon>Gammaproteobacteria</taxon>
        <taxon>Oceanospirillales</taxon>
        <taxon>Endozoicomonadaceae</taxon>
        <taxon>Endozoicomonas</taxon>
    </lineage>
</organism>
<proteinExistence type="predicted"/>
<dbReference type="eggNOG" id="ENOG5032FM4">
    <property type="taxonomic scope" value="Bacteria"/>
</dbReference>
<comment type="caution">
    <text evidence="1">The sequence shown here is derived from an EMBL/GenBank/DDBJ whole genome shotgun (WGS) entry which is preliminary data.</text>
</comment>
<accession>A0A081K9Z5</accession>
<dbReference type="AlphaFoldDB" id="A0A081K9Z5"/>
<reference evidence="1 2" key="1">
    <citation type="submission" date="2014-06" db="EMBL/GenBank/DDBJ databases">
        <title>Whole Genome Sequences of Three Symbiotic Endozoicomonas Bacteria.</title>
        <authorList>
            <person name="Neave M.J."/>
            <person name="Apprill A."/>
            <person name="Voolstra C.R."/>
        </authorList>
    </citation>
    <scope>NUCLEOTIDE SEQUENCE [LARGE SCALE GENOMIC DNA]</scope>
    <source>
        <strain evidence="1 2">DSM 22380</strain>
    </source>
</reference>
<sequence length="130" mass="15285">MSDQWITDSYALRWRCARPEVLGYIIRYAEMSDNPELLPSWVEQTVRVPKLSVSERWQRMQDCITLLLETYADMLNPVHWRSTCLDFLHSLLAEVDSLAGMAKQQEQQKKLLWEIQVTGFYFDPCAKRGV</sequence>